<dbReference type="RefSeq" id="WP_002567680.1">
    <property type="nucleotide sequence ID" value="NZ_CABKUK010000001.1"/>
</dbReference>
<dbReference type="KEGG" id="cbol:CGC65_15050"/>
<dbReference type="AlphaFoldDB" id="A0A412Z5V8"/>
<sequence>MKPLKKSTGILAAVILIVMISGLLLANQMIDHLENNITTDYTKVYHDDLNRLLGEGWMVLAKESGYTVTPFDSTNIYTWEIGYKDKDGQERSILLSNFKDRSMEHPFGYCIEKNFQTMTGEVYARDVISPVIPAVCWQPEYWIRFLNYYVSGDHITDRPYKDPAADISPRAEVALKTSPLLDESDSSMDWENPESDFCLYDIDYAGIFKRKPDLWYLSVSLDFYLEDMEQAEYAGKADALEETAKQVLARLNEYTGHTVNAEIIYPTGSDQKGTAYHHWYVINGDIVDQSVSDIQLPIFGVVDPMYNHMKKFYHPEQEY</sequence>
<reference evidence="1 2" key="1">
    <citation type="submission" date="2018-08" db="EMBL/GenBank/DDBJ databases">
        <title>A genome reference for cultivated species of the human gut microbiota.</title>
        <authorList>
            <person name="Zou Y."/>
            <person name="Xue W."/>
            <person name="Luo G."/>
        </authorList>
    </citation>
    <scope>NUCLEOTIDE SEQUENCE [LARGE SCALE GENOMIC DNA]</scope>
    <source>
        <strain evidence="1 2">AF14-18</strain>
    </source>
</reference>
<evidence type="ECO:0000313" key="1">
    <source>
        <dbReference type="EMBL" id="RGV75384.1"/>
    </source>
</evidence>
<comment type="caution">
    <text evidence="1">The sequence shown here is derived from an EMBL/GenBank/DDBJ whole genome shotgun (WGS) entry which is preliminary data.</text>
</comment>
<dbReference type="Proteomes" id="UP000284543">
    <property type="component" value="Unassembled WGS sequence"/>
</dbReference>
<accession>A0A412Z5V8</accession>
<proteinExistence type="predicted"/>
<organism evidence="1 2">
    <name type="scientific">Enterocloster bolteae</name>
    <dbReference type="NCBI Taxonomy" id="208479"/>
    <lineage>
        <taxon>Bacteria</taxon>
        <taxon>Bacillati</taxon>
        <taxon>Bacillota</taxon>
        <taxon>Clostridia</taxon>
        <taxon>Lachnospirales</taxon>
        <taxon>Lachnospiraceae</taxon>
        <taxon>Enterocloster</taxon>
    </lineage>
</organism>
<evidence type="ECO:0000313" key="2">
    <source>
        <dbReference type="Proteomes" id="UP000284543"/>
    </source>
</evidence>
<gene>
    <name evidence="1" type="ORF">DWW02_13840</name>
</gene>
<protein>
    <submittedName>
        <fullName evidence="1">Uncharacterized protein</fullName>
    </submittedName>
</protein>
<dbReference type="EMBL" id="QRZM01000005">
    <property type="protein sequence ID" value="RGV75384.1"/>
    <property type="molecule type" value="Genomic_DNA"/>
</dbReference>
<name>A0A412Z5V8_9FIRM</name>